<accession>A0AAV3NJ68</accession>
<dbReference type="Pfam" id="PF11250">
    <property type="entry name" value="FAF"/>
    <property type="match status" value="1"/>
</dbReference>
<reference evidence="4 5" key="1">
    <citation type="submission" date="2024-01" db="EMBL/GenBank/DDBJ databases">
        <title>The complete chloroplast genome sequence of Lithospermum erythrorhizon: insights into the phylogenetic relationship among Boraginaceae species and the maternal lineages of purple gromwells.</title>
        <authorList>
            <person name="Okada T."/>
            <person name="Watanabe K."/>
        </authorList>
    </citation>
    <scope>NUCLEOTIDE SEQUENCE [LARGE SCALE GENOMIC DNA]</scope>
</reference>
<evidence type="ECO:0000256" key="1">
    <source>
        <dbReference type="ARBA" id="ARBA00008690"/>
    </source>
</evidence>
<proteinExistence type="inferred from homology"/>
<comment type="caution">
    <text evidence="4">The sequence shown here is derived from an EMBL/GenBank/DDBJ whole genome shotgun (WGS) entry which is preliminary data.</text>
</comment>
<protein>
    <recommendedName>
        <fullName evidence="3">FAF domain-containing protein</fullName>
    </recommendedName>
</protein>
<name>A0AAV3NJ68_LITER</name>
<feature type="compositionally biased region" description="Basic and acidic residues" evidence="2">
    <location>
        <begin position="145"/>
        <end position="158"/>
    </location>
</feature>
<dbReference type="InterPro" id="IPR021410">
    <property type="entry name" value="FAF"/>
</dbReference>
<evidence type="ECO:0000259" key="3">
    <source>
        <dbReference type="Pfam" id="PF11250"/>
    </source>
</evidence>
<dbReference type="Proteomes" id="UP001454036">
    <property type="component" value="Unassembled WGS sequence"/>
</dbReference>
<dbReference type="EMBL" id="BAABME010000067">
    <property type="protein sequence ID" value="GAA0139204.1"/>
    <property type="molecule type" value="Genomic_DNA"/>
</dbReference>
<evidence type="ECO:0000256" key="2">
    <source>
        <dbReference type="SAM" id="MobiDB-lite"/>
    </source>
</evidence>
<dbReference type="AlphaFoldDB" id="A0AAV3NJ68"/>
<sequence length="295" mass="34068">MAACESLQHILPENPTLFEPFSSWSSIKAMEPIDSSSFTELFGELHFKENQSNTHPFSSDSPLFCVSSPSSSSFSESNNNHQLTGIERLFRENNECNNAPFSPTCYYPKKQYMHGHSFSSISSEGLSHCTESLGSESSDEVEEFGNDHISRHRREEKQGANVIQEQSEYMYCDHKRLRVNRGSFPPPISCIGGNGRPFVSFKSYRENGRFILKEVRIPQQQFLRASRENGRLKLQLIHADDEIFEEYDEEEIVDDEDFIKEVDEDDSINEEEEEFRESNVDNEEQDPINNKIEHR</sequence>
<organism evidence="4 5">
    <name type="scientific">Lithospermum erythrorhizon</name>
    <name type="common">Purple gromwell</name>
    <name type="synonym">Lithospermum officinale var. erythrorhizon</name>
    <dbReference type="NCBI Taxonomy" id="34254"/>
    <lineage>
        <taxon>Eukaryota</taxon>
        <taxon>Viridiplantae</taxon>
        <taxon>Streptophyta</taxon>
        <taxon>Embryophyta</taxon>
        <taxon>Tracheophyta</taxon>
        <taxon>Spermatophyta</taxon>
        <taxon>Magnoliopsida</taxon>
        <taxon>eudicotyledons</taxon>
        <taxon>Gunneridae</taxon>
        <taxon>Pentapetalae</taxon>
        <taxon>asterids</taxon>
        <taxon>lamiids</taxon>
        <taxon>Boraginales</taxon>
        <taxon>Boraginaceae</taxon>
        <taxon>Boraginoideae</taxon>
        <taxon>Lithospermeae</taxon>
        <taxon>Lithospermum</taxon>
    </lineage>
</organism>
<feature type="domain" description="FAF" evidence="3">
    <location>
        <begin position="183"/>
        <end position="236"/>
    </location>
</feature>
<feature type="region of interest" description="Disordered" evidence="2">
    <location>
        <begin position="137"/>
        <end position="159"/>
    </location>
</feature>
<feature type="compositionally biased region" description="Acidic residues" evidence="2">
    <location>
        <begin position="258"/>
        <end position="286"/>
    </location>
</feature>
<dbReference type="InterPro" id="IPR046431">
    <property type="entry name" value="FAF_dom"/>
</dbReference>
<dbReference type="PANTHER" id="PTHR33155:SF9">
    <property type="entry name" value="FANTASTIC FOUR-LIKE PROTEIN (DUF3049)"/>
    <property type="match status" value="1"/>
</dbReference>
<gene>
    <name evidence="4" type="ORF">LIER_00801</name>
</gene>
<feature type="region of interest" description="Disordered" evidence="2">
    <location>
        <begin position="258"/>
        <end position="295"/>
    </location>
</feature>
<comment type="similarity">
    <text evidence="1">Belongs to the fantastic four family.</text>
</comment>
<dbReference type="PANTHER" id="PTHR33155">
    <property type="entry name" value="FANTASTIC FOUR-LIKE PROTEIN (DUF3049)"/>
    <property type="match status" value="1"/>
</dbReference>
<evidence type="ECO:0000313" key="4">
    <source>
        <dbReference type="EMBL" id="GAA0139204.1"/>
    </source>
</evidence>
<keyword evidence="5" id="KW-1185">Reference proteome</keyword>
<evidence type="ECO:0000313" key="5">
    <source>
        <dbReference type="Proteomes" id="UP001454036"/>
    </source>
</evidence>